<keyword evidence="4" id="KW-0456">Lyase</keyword>
<dbReference type="InterPro" id="IPR050148">
    <property type="entry name" value="Terpene_synthase-like"/>
</dbReference>
<evidence type="ECO:0000259" key="6">
    <source>
        <dbReference type="Pfam" id="PF03936"/>
    </source>
</evidence>
<dbReference type="InterPro" id="IPR001906">
    <property type="entry name" value="Terpene_synth_N"/>
</dbReference>
<dbReference type="Proteomes" id="UP001318860">
    <property type="component" value="Unassembled WGS sequence"/>
</dbReference>
<dbReference type="Pfam" id="PF03936">
    <property type="entry name" value="Terpene_synth_C"/>
    <property type="match status" value="1"/>
</dbReference>
<dbReference type="Pfam" id="PF01397">
    <property type="entry name" value="Terpene_synth"/>
    <property type="match status" value="1"/>
</dbReference>
<dbReference type="SUPFAM" id="SSF48239">
    <property type="entry name" value="Terpenoid cyclases/Protein prenyltransferases"/>
    <property type="match status" value="1"/>
</dbReference>
<dbReference type="PANTHER" id="PTHR31225:SF93">
    <property type="entry name" value="ALPHA-HUMULENE_(-)-(E)-BETA-CARYOPHYLLENE SYNTHASE"/>
    <property type="match status" value="1"/>
</dbReference>
<reference evidence="7 8" key="1">
    <citation type="journal article" date="2021" name="Comput. Struct. Biotechnol. J.">
        <title>De novo genome assembly of the potent medicinal plant Rehmannia glutinosa using nanopore technology.</title>
        <authorList>
            <person name="Ma L."/>
            <person name="Dong C."/>
            <person name="Song C."/>
            <person name="Wang X."/>
            <person name="Zheng X."/>
            <person name="Niu Y."/>
            <person name="Chen S."/>
            <person name="Feng W."/>
        </authorList>
    </citation>
    <scope>NUCLEOTIDE SEQUENCE [LARGE SCALE GENOMIC DNA]</scope>
    <source>
        <strain evidence="7">DH-2019</strain>
    </source>
</reference>
<dbReference type="InterPro" id="IPR005630">
    <property type="entry name" value="Terpene_synthase_metal-bd"/>
</dbReference>
<dbReference type="SUPFAM" id="SSF48576">
    <property type="entry name" value="Terpenoid synthases"/>
    <property type="match status" value="1"/>
</dbReference>
<accession>A0ABR0XRW8</accession>
<evidence type="ECO:0000256" key="4">
    <source>
        <dbReference type="ARBA" id="ARBA00023239"/>
    </source>
</evidence>
<feature type="domain" description="Terpene synthase metal-binding" evidence="6">
    <location>
        <begin position="220"/>
        <end position="286"/>
    </location>
</feature>
<proteinExistence type="predicted"/>
<evidence type="ECO:0000313" key="8">
    <source>
        <dbReference type="Proteomes" id="UP001318860"/>
    </source>
</evidence>
<sequence>MILWGDRFITQFFDPQVTEKYSKTIKVLKNEVKSMVTAPESNMIDTMNLIDTINTLDRLGISYHFENEIEEKLEQFFNLDTNYEDETYDLYTVALHFRLFRQHGYRIRYDTDGKFQEGLKSDARGLLSLFEASHLRIHGENILDGALAFATSNLISILPSLIGSPLGNQVVHALVQPLHFGIPRLEARYFISIYEEYDQKDETLLRFAKLDFNLLQMLHKEELQEISRDRVVECFFWAMGVYHEPHYSRARIMLAKTIAITSIIDDTYDAYGTIEELDIFTEAIQR</sequence>
<protein>
    <submittedName>
        <fullName evidence="7">Uncharacterized protein</fullName>
    </submittedName>
</protein>
<name>A0ABR0XRW8_REHGL</name>
<dbReference type="PANTHER" id="PTHR31225">
    <property type="entry name" value="OS04G0344100 PROTEIN-RELATED"/>
    <property type="match status" value="1"/>
</dbReference>
<evidence type="ECO:0000256" key="1">
    <source>
        <dbReference type="ARBA" id="ARBA00004721"/>
    </source>
</evidence>
<keyword evidence="8" id="KW-1185">Reference proteome</keyword>
<feature type="domain" description="Terpene synthase N-terminal" evidence="5">
    <location>
        <begin position="3"/>
        <end position="174"/>
    </location>
</feature>
<dbReference type="Gene3D" id="1.10.600.10">
    <property type="entry name" value="Farnesyl Diphosphate Synthase"/>
    <property type="match status" value="1"/>
</dbReference>
<keyword evidence="2" id="KW-0479">Metal-binding</keyword>
<dbReference type="InterPro" id="IPR008949">
    <property type="entry name" value="Isoprenoid_synthase_dom_sf"/>
</dbReference>
<comment type="caution">
    <text evidence="7">The sequence shown here is derived from an EMBL/GenBank/DDBJ whole genome shotgun (WGS) entry which is preliminary data.</text>
</comment>
<evidence type="ECO:0000256" key="2">
    <source>
        <dbReference type="ARBA" id="ARBA00022723"/>
    </source>
</evidence>
<dbReference type="InterPro" id="IPR008930">
    <property type="entry name" value="Terpenoid_cyclase/PrenylTrfase"/>
</dbReference>
<keyword evidence="3" id="KW-0460">Magnesium</keyword>
<comment type="pathway">
    <text evidence="1">Secondary metabolite biosynthesis; terpenoid biosynthesis.</text>
</comment>
<dbReference type="EMBL" id="JABTTQ020000003">
    <property type="protein sequence ID" value="KAK6161795.1"/>
    <property type="molecule type" value="Genomic_DNA"/>
</dbReference>
<evidence type="ECO:0000313" key="7">
    <source>
        <dbReference type="EMBL" id="KAK6161795.1"/>
    </source>
</evidence>
<evidence type="ECO:0000256" key="3">
    <source>
        <dbReference type="ARBA" id="ARBA00022842"/>
    </source>
</evidence>
<gene>
    <name evidence="7" type="ORF">DH2020_005176</name>
</gene>
<evidence type="ECO:0000259" key="5">
    <source>
        <dbReference type="Pfam" id="PF01397"/>
    </source>
</evidence>
<dbReference type="InterPro" id="IPR036965">
    <property type="entry name" value="Terpene_synth_N_sf"/>
</dbReference>
<dbReference type="Gene3D" id="1.50.10.130">
    <property type="entry name" value="Terpene synthase, N-terminal domain"/>
    <property type="match status" value="1"/>
</dbReference>
<organism evidence="7 8">
    <name type="scientific">Rehmannia glutinosa</name>
    <name type="common">Chinese foxglove</name>
    <dbReference type="NCBI Taxonomy" id="99300"/>
    <lineage>
        <taxon>Eukaryota</taxon>
        <taxon>Viridiplantae</taxon>
        <taxon>Streptophyta</taxon>
        <taxon>Embryophyta</taxon>
        <taxon>Tracheophyta</taxon>
        <taxon>Spermatophyta</taxon>
        <taxon>Magnoliopsida</taxon>
        <taxon>eudicotyledons</taxon>
        <taxon>Gunneridae</taxon>
        <taxon>Pentapetalae</taxon>
        <taxon>asterids</taxon>
        <taxon>lamiids</taxon>
        <taxon>Lamiales</taxon>
        <taxon>Orobanchaceae</taxon>
        <taxon>Rehmannieae</taxon>
        <taxon>Rehmannia</taxon>
    </lineage>
</organism>